<sequence>MVEVKAQIIGGSVLLAGDTIQVCITLTAPLLDPATSVQSSEVCEVIAWGSAQVHCICMINDALVTLPTERKNSEVDVVTNSNTSFAPWKGERGHVVLSTKPKILFCDLQLIPGESRSFVYRENLPVDAPPTYRGKLVKYAYKVTVGTQKLGSPINLLRLPIRVIVLQGAVPALVNSDTEDLAPRTTSRHMTLQMIQGLSTQKNISQYNIGHDKGHVVTFTVYKNSYKLGEDITATFDFSKAQVQCVQRKENQRPVVVPYTKTHEVCLSFSHTNFLLTIPLSVTPTFSTDIVKLRWSIHFEFVLNIGGEAQSLPGWKSNKTEDMSNLNQRTKDKTWQAPPKLRIETLVWDLPITVCPASPSQLSQALGVPSV</sequence>
<dbReference type="OrthoDB" id="1918at2759"/>
<dbReference type="PANTHER" id="PTHR12507">
    <property type="entry name" value="REDUCED GROWTH PHENOTYPE 1 RGP1, YEAST -RELATED"/>
    <property type="match status" value="1"/>
</dbReference>
<proteinExistence type="predicted"/>
<dbReference type="EMBL" id="SEYY01020690">
    <property type="protein sequence ID" value="KAB7497112.1"/>
    <property type="molecule type" value="Genomic_DNA"/>
</dbReference>
<protein>
    <submittedName>
        <fullName evidence="1">RAB6A-GEF complex partner protein 2</fullName>
    </submittedName>
</protein>
<evidence type="ECO:0000313" key="1">
    <source>
        <dbReference type="EMBL" id="KAB7497112.1"/>
    </source>
</evidence>
<name>A0A5N5SSW0_9CRUS</name>
<dbReference type="Pfam" id="PF08737">
    <property type="entry name" value="Rgp1"/>
    <property type="match status" value="2"/>
</dbReference>
<comment type="caution">
    <text evidence="1">The sequence shown here is derived from an EMBL/GenBank/DDBJ whole genome shotgun (WGS) entry which is preliminary data.</text>
</comment>
<evidence type="ECO:0000313" key="2">
    <source>
        <dbReference type="Proteomes" id="UP000326759"/>
    </source>
</evidence>
<accession>A0A5N5SSW0</accession>
<reference evidence="1 2" key="1">
    <citation type="journal article" date="2019" name="PLoS Biol.">
        <title>Sex chromosomes control vertical transmission of feminizing Wolbachia symbionts in an isopod.</title>
        <authorList>
            <person name="Becking T."/>
            <person name="Chebbi M.A."/>
            <person name="Giraud I."/>
            <person name="Moumen B."/>
            <person name="Laverre T."/>
            <person name="Caubet Y."/>
            <person name="Peccoud J."/>
            <person name="Gilbert C."/>
            <person name="Cordaux R."/>
        </authorList>
    </citation>
    <scope>NUCLEOTIDE SEQUENCE [LARGE SCALE GENOMIC DNA]</scope>
    <source>
        <strain evidence="1">ANa2</strain>
        <tissue evidence="1">Whole body excluding digestive tract and cuticle</tissue>
    </source>
</reference>
<organism evidence="1 2">
    <name type="scientific">Armadillidium nasatum</name>
    <dbReference type="NCBI Taxonomy" id="96803"/>
    <lineage>
        <taxon>Eukaryota</taxon>
        <taxon>Metazoa</taxon>
        <taxon>Ecdysozoa</taxon>
        <taxon>Arthropoda</taxon>
        <taxon>Crustacea</taxon>
        <taxon>Multicrustacea</taxon>
        <taxon>Malacostraca</taxon>
        <taxon>Eumalacostraca</taxon>
        <taxon>Peracarida</taxon>
        <taxon>Isopoda</taxon>
        <taxon>Oniscidea</taxon>
        <taxon>Crinocheta</taxon>
        <taxon>Armadillidiidae</taxon>
        <taxon>Armadillidium</taxon>
    </lineage>
</organism>
<gene>
    <name evidence="1" type="primary">RGP1</name>
    <name evidence="1" type="ORF">Anas_09504</name>
</gene>
<keyword evidence="2" id="KW-1185">Reference proteome</keyword>
<dbReference type="InterPro" id="IPR014848">
    <property type="entry name" value="Rgp1"/>
</dbReference>
<dbReference type="Proteomes" id="UP000326759">
    <property type="component" value="Unassembled WGS sequence"/>
</dbReference>
<dbReference type="AlphaFoldDB" id="A0A5N5SSW0"/>